<dbReference type="InterPro" id="IPR020568">
    <property type="entry name" value="Ribosomal_Su5_D2-typ_SF"/>
</dbReference>
<proteinExistence type="inferred from homology"/>
<dbReference type="PIRSF" id="PIRSF016896">
    <property type="entry name" value="GHMP_arc_MJ0969"/>
    <property type="match status" value="1"/>
</dbReference>
<feature type="domain" description="GHMP kinase N-terminal" evidence="2">
    <location>
        <begin position="80"/>
        <end position="152"/>
    </location>
</feature>
<keyword evidence="1" id="KW-0808">Transferase</keyword>
<sequence length="286" mass="29245">MSEELRGNGESTAFVPGHVTSFFAPYPDDDPERAGSRGAGLTLTDGVEVTVRAAEDDAPPVTLDGDPIAMPPVEAVLDGLGVADRARVVAESDLPLGTGFGVSGAMTLGTALAANDRFGRKRSANDLVTLAHRAEVEAGTGLGDVVAQARGGVPIRLDPGAPAHGRLDGVPATRRVEYVTFGDLSTAEVLAGDTDPLVAAGDAALTRLVDRPTLPTLVAESRRFARDAGLLTDRVREAVDAVVDAGGEASMVMLGETVFALDSGLTDAGFDAEVCRTCDAGAHVTG</sequence>
<comment type="function">
    <text evidence="1">Phosphorylates (R)-pantoate to form (R)-4-phosphopantoate in the CoA biosynthesis pathway.</text>
</comment>
<dbReference type="PANTHER" id="PTHR42282">
    <property type="entry name" value="PANTOATE KINASE-RELATED"/>
    <property type="match status" value="1"/>
</dbReference>
<gene>
    <name evidence="3" type="ORF">DU500_07090</name>
</gene>
<comment type="catalytic activity">
    <reaction evidence="1">
        <text>(R)-pantoate + ATP = (R)-4-phosphopantoate + ADP + H(+)</text>
        <dbReference type="Rhea" id="RHEA:28246"/>
        <dbReference type="ChEBI" id="CHEBI:15378"/>
        <dbReference type="ChEBI" id="CHEBI:15980"/>
        <dbReference type="ChEBI" id="CHEBI:30616"/>
        <dbReference type="ChEBI" id="CHEBI:61294"/>
        <dbReference type="ChEBI" id="CHEBI:456216"/>
        <dbReference type="EC" id="2.7.1.169"/>
    </reaction>
</comment>
<keyword evidence="1" id="KW-0547">Nucleotide-binding</keyword>
<keyword evidence="1" id="KW-0067">ATP-binding</keyword>
<dbReference type="RefSeq" id="WP_114585368.1">
    <property type="nucleotide sequence ID" value="NZ_CP031150.1"/>
</dbReference>
<dbReference type="Proteomes" id="UP000253273">
    <property type="component" value="Chromosome"/>
</dbReference>
<dbReference type="UniPathway" id="UPA00241"/>
<accession>A0A345E204</accession>
<dbReference type="InterPro" id="IPR006204">
    <property type="entry name" value="GHMP_kinase_N_dom"/>
</dbReference>
<keyword evidence="1 3" id="KW-0418">Kinase</keyword>
<dbReference type="Pfam" id="PF00288">
    <property type="entry name" value="GHMP_kinases_N"/>
    <property type="match status" value="1"/>
</dbReference>
<dbReference type="Gene3D" id="3.30.230.10">
    <property type="match status" value="1"/>
</dbReference>
<dbReference type="GO" id="GO:0015937">
    <property type="term" value="P:coenzyme A biosynthetic process"/>
    <property type="evidence" value="ECO:0007669"/>
    <property type="project" value="UniProtKB-UniRule"/>
</dbReference>
<dbReference type="EC" id="2.7.1.169" evidence="1"/>
<evidence type="ECO:0000313" key="4">
    <source>
        <dbReference type="Proteomes" id="UP000253273"/>
    </source>
</evidence>
<comment type="similarity">
    <text evidence="1">Belongs to the GHMP kinase family. PoK subfamily.</text>
</comment>
<dbReference type="GeneID" id="37283137"/>
<dbReference type="InterPro" id="IPR012043">
    <property type="entry name" value="PoK"/>
</dbReference>
<dbReference type="GO" id="GO:0016301">
    <property type="term" value="F:kinase activity"/>
    <property type="evidence" value="ECO:0007669"/>
    <property type="project" value="UniProtKB-UniRule"/>
</dbReference>
<keyword evidence="4" id="KW-1185">Reference proteome</keyword>
<organism evidence="3 4">
    <name type="scientific">Haloplanus rubicundus</name>
    <dbReference type="NCBI Taxonomy" id="1547898"/>
    <lineage>
        <taxon>Archaea</taxon>
        <taxon>Methanobacteriati</taxon>
        <taxon>Methanobacteriota</taxon>
        <taxon>Stenosarchaea group</taxon>
        <taxon>Halobacteria</taxon>
        <taxon>Halobacteriales</taxon>
        <taxon>Haloferacaceae</taxon>
        <taxon>Haloplanus</taxon>
    </lineage>
</organism>
<dbReference type="EMBL" id="CP031150">
    <property type="protein sequence ID" value="AXG06226.1"/>
    <property type="molecule type" value="Genomic_DNA"/>
</dbReference>
<dbReference type="GO" id="GO:0005524">
    <property type="term" value="F:ATP binding"/>
    <property type="evidence" value="ECO:0007669"/>
    <property type="project" value="UniProtKB-KW"/>
</dbReference>
<evidence type="ECO:0000259" key="2">
    <source>
        <dbReference type="Pfam" id="PF00288"/>
    </source>
</evidence>
<comment type="pathway">
    <text evidence="1">Cofactor biosynthesis; coenzyme A biosynthesis.</text>
</comment>
<evidence type="ECO:0000313" key="3">
    <source>
        <dbReference type="EMBL" id="AXG06226.1"/>
    </source>
</evidence>
<dbReference type="AlphaFoldDB" id="A0A345E204"/>
<reference evidence="3 4" key="1">
    <citation type="submission" date="2018-07" db="EMBL/GenBank/DDBJ databases">
        <title>Genome sequences of Haloplanus sp. CBA1113.</title>
        <authorList>
            <person name="Kim Y.B."/>
            <person name="Roh S.W."/>
        </authorList>
    </citation>
    <scope>NUCLEOTIDE SEQUENCE [LARGE SCALE GENOMIC DNA]</scope>
    <source>
        <strain evidence="3 4">CBA1113</strain>
    </source>
</reference>
<dbReference type="HAMAP" id="MF_02223">
    <property type="entry name" value="Pantoate_kinase"/>
    <property type="match status" value="1"/>
</dbReference>
<name>A0A345E204_9EURY</name>
<dbReference type="KEGG" id="haj:DU500_07090"/>
<dbReference type="OrthoDB" id="85822at2157"/>
<protein>
    <recommendedName>
        <fullName evidence="1">Pantoate kinase</fullName>
        <shortName evidence="1">PoK</shortName>
        <ecNumber evidence="1">2.7.1.169</ecNumber>
    </recommendedName>
</protein>
<dbReference type="InterPro" id="IPR014721">
    <property type="entry name" value="Ribsml_uS5_D2-typ_fold_subgr"/>
</dbReference>
<dbReference type="PANTHER" id="PTHR42282:SF1">
    <property type="entry name" value="PANTOATE KINASE"/>
    <property type="match status" value="1"/>
</dbReference>
<evidence type="ECO:0000256" key="1">
    <source>
        <dbReference type="HAMAP-Rule" id="MF_02223"/>
    </source>
</evidence>
<keyword evidence="1" id="KW-0173">Coenzyme A biosynthesis</keyword>
<dbReference type="SUPFAM" id="SSF54211">
    <property type="entry name" value="Ribosomal protein S5 domain 2-like"/>
    <property type="match status" value="1"/>
</dbReference>